<dbReference type="InterPro" id="IPR051057">
    <property type="entry name" value="PI-PLC_domain"/>
</dbReference>
<dbReference type="Proteomes" id="UP001396334">
    <property type="component" value="Unassembled WGS sequence"/>
</dbReference>
<proteinExistence type="predicted"/>
<sequence>MRNMSLFALWGHLIETGPNGGALGGEDAFVVSRRYHHVLDTTGFRGGTAVWILFLMLLASSFNISSSTTTTTTPPPPPPPPSPPSPSHPSPSHPSPPSILSCQGLTCGPGLRCGNCAAMGKARPFCMRGKAIIPTTVIGGLPFNKYSWLMTHNSFSIENAAALAGVQRVTFYNQDDTVTSQLMNGVRGLMLDMYDFKGAVWLCHSPGGICFSHTAFQPAINTLKEVETFLSRNPTQIITIIIEDHVRTPHALTKLFEKAGLKKYWFPVSKMPKSGEDWPTVTEMVKANQRLVVFSSVASREQSEGIAYQWKYLLENEAGDAGLKPGRCSNRKESQPLTSKSASLILMNFYTSLPSGDVVCKEHSSSLVSMIRTCYRAAGNRMPNFLAVDFYRRSGGGGAFYGTDVMNGQTLCGCNTITACQHGKPFGSCRNVVTRNT</sequence>
<dbReference type="CDD" id="cd08588">
    <property type="entry name" value="PI-PLCc_At5g67130_like"/>
    <property type="match status" value="1"/>
</dbReference>
<dbReference type="EMBL" id="JBBPBN010000022">
    <property type="protein sequence ID" value="KAK9012939.1"/>
    <property type="molecule type" value="Genomic_DNA"/>
</dbReference>
<dbReference type="SUPFAM" id="SSF51695">
    <property type="entry name" value="PLC-like phosphodiesterases"/>
    <property type="match status" value="1"/>
</dbReference>
<dbReference type="PANTHER" id="PTHR13593:SF140">
    <property type="entry name" value="PLC-LIKE PHOSPHODIESTERASE"/>
    <property type="match status" value="1"/>
</dbReference>
<feature type="region of interest" description="Disordered" evidence="1">
    <location>
        <begin position="66"/>
        <end position="98"/>
    </location>
</feature>
<accession>A0ABR2RJI3</accession>
<reference evidence="2 3" key="1">
    <citation type="journal article" date="2024" name="G3 (Bethesda)">
        <title>Genome assembly of Hibiscus sabdariffa L. provides insights into metabolisms of medicinal natural products.</title>
        <authorList>
            <person name="Kim T."/>
        </authorList>
    </citation>
    <scope>NUCLEOTIDE SEQUENCE [LARGE SCALE GENOMIC DNA]</scope>
    <source>
        <strain evidence="2">TK-2024</strain>
        <tissue evidence="2">Old leaves</tissue>
    </source>
</reference>
<dbReference type="Gene3D" id="3.20.20.190">
    <property type="entry name" value="Phosphatidylinositol (PI) phosphodiesterase"/>
    <property type="match status" value="1"/>
</dbReference>
<organism evidence="2 3">
    <name type="scientific">Hibiscus sabdariffa</name>
    <name type="common">roselle</name>
    <dbReference type="NCBI Taxonomy" id="183260"/>
    <lineage>
        <taxon>Eukaryota</taxon>
        <taxon>Viridiplantae</taxon>
        <taxon>Streptophyta</taxon>
        <taxon>Embryophyta</taxon>
        <taxon>Tracheophyta</taxon>
        <taxon>Spermatophyta</taxon>
        <taxon>Magnoliopsida</taxon>
        <taxon>eudicotyledons</taxon>
        <taxon>Gunneridae</taxon>
        <taxon>Pentapetalae</taxon>
        <taxon>rosids</taxon>
        <taxon>malvids</taxon>
        <taxon>Malvales</taxon>
        <taxon>Malvaceae</taxon>
        <taxon>Malvoideae</taxon>
        <taxon>Hibiscus</taxon>
    </lineage>
</organism>
<evidence type="ECO:0000313" key="2">
    <source>
        <dbReference type="EMBL" id="KAK9012939.1"/>
    </source>
</evidence>
<dbReference type="PANTHER" id="PTHR13593">
    <property type="match status" value="1"/>
</dbReference>
<dbReference type="InterPro" id="IPR017946">
    <property type="entry name" value="PLC-like_Pdiesterase_TIM-brl"/>
</dbReference>
<evidence type="ECO:0000256" key="1">
    <source>
        <dbReference type="SAM" id="MobiDB-lite"/>
    </source>
</evidence>
<evidence type="ECO:0000313" key="3">
    <source>
        <dbReference type="Proteomes" id="UP001396334"/>
    </source>
</evidence>
<gene>
    <name evidence="2" type="ORF">V6N11_040968</name>
</gene>
<keyword evidence="3" id="KW-1185">Reference proteome</keyword>
<feature type="compositionally biased region" description="Pro residues" evidence="1">
    <location>
        <begin position="73"/>
        <end position="97"/>
    </location>
</feature>
<dbReference type="PROSITE" id="PS50007">
    <property type="entry name" value="PIPLC_X_DOMAIN"/>
    <property type="match status" value="1"/>
</dbReference>
<protein>
    <submittedName>
        <fullName evidence="2">Uncharacterized protein</fullName>
    </submittedName>
</protein>
<comment type="caution">
    <text evidence="2">The sequence shown here is derived from an EMBL/GenBank/DDBJ whole genome shotgun (WGS) entry which is preliminary data.</text>
</comment>
<name>A0ABR2RJI3_9ROSI</name>
<dbReference type="Pfam" id="PF26178">
    <property type="entry name" value="PI-PLC_cat"/>
    <property type="match status" value="1"/>
</dbReference>